<feature type="transmembrane region" description="Helical" evidence="1">
    <location>
        <begin position="93"/>
        <end position="119"/>
    </location>
</feature>
<keyword evidence="3" id="KW-0418">Kinase</keyword>
<dbReference type="Pfam" id="PF06580">
    <property type="entry name" value="His_kinase"/>
    <property type="match status" value="1"/>
</dbReference>
<gene>
    <name evidence="3" type="ORF">H8B15_14395</name>
</gene>
<feature type="transmembrane region" description="Helical" evidence="1">
    <location>
        <begin position="60"/>
        <end position="81"/>
    </location>
</feature>
<feature type="transmembrane region" description="Helical" evidence="1">
    <location>
        <begin position="21"/>
        <end position="40"/>
    </location>
</feature>
<dbReference type="Proteomes" id="UP000622017">
    <property type="component" value="Unassembled WGS sequence"/>
</dbReference>
<organism evidence="3 4">
    <name type="scientific">Hymenobacter citatus</name>
    <dbReference type="NCBI Taxonomy" id="2763506"/>
    <lineage>
        <taxon>Bacteria</taxon>
        <taxon>Pseudomonadati</taxon>
        <taxon>Bacteroidota</taxon>
        <taxon>Cytophagia</taxon>
        <taxon>Cytophagales</taxon>
        <taxon>Hymenobacteraceae</taxon>
        <taxon>Hymenobacter</taxon>
    </lineage>
</organism>
<keyword evidence="1" id="KW-0812">Transmembrane</keyword>
<keyword evidence="1" id="KW-1133">Transmembrane helix</keyword>
<dbReference type="PANTHER" id="PTHR34220">
    <property type="entry name" value="SENSOR HISTIDINE KINASE YPDA"/>
    <property type="match status" value="1"/>
</dbReference>
<proteinExistence type="predicted"/>
<keyword evidence="4" id="KW-1185">Reference proteome</keyword>
<dbReference type="InterPro" id="IPR036890">
    <property type="entry name" value="HATPase_C_sf"/>
</dbReference>
<comment type="caution">
    <text evidence="3">The sequence shown here is derived from an EMBL/GenBank/DDBJ whole genome shotgun (WGS) entry which is preliminary data.</text>
</comment>
<keyword evidence="1" id="KW-0472">Membrane</keyword>
<evidence type="ECO:0000259" key="2">
    <source>
        <dbReference type="Pfam" id="PF06580"/>
    </source>
</evidence>
<name>A0ABR7MN27_9BACT</name>
<dbReference type="RefSeq" id="WP_187320368.1">
    <property type="nucleotide sequence ID" value="NZ_JACSCY010000011.1"/>
</dbReference>
<evidence type="ECO:0000313" key="3">
    <source>
        <dbReference type="EMBL" id="MBC6612115.1"/>
    </source>
</evidence>
<dbReference type="EMBL" id="JACSCY010000011">
    <property type="protein sequence ID" value="MBC6612115.1"/>
    <property type="molecule type" value="Genomic_DNA"/>
</dbReference>
<keyword evidence="3" id="KW-0808">Transferase</keyword>
<protein>
    <submittedName>
        <fullName evidence="3">Histidine kinase</fullName>
    </submittedName>
</protein>
<dbReference type="Gene3D" id="3.30.565.10">
    <property type="entry name" value="Histidine kinase-like ATPase, C-terminal domain"/>
    <property type="match status" value="1"/>
</dbReference>
<reference evidence="3 4" key="1">
    <citation type="submission" date="2020-08" db="EMBL/GenBank/DDBJ databases">
        <title>Hymenobacter sp.</title>
        <authorList>
            <person name="Kim M.K."/>
        </authorList>
    </citation>
    <scope>NUCLEOTIDE SEQUENCE [LARGE SCALE GENOMIC DNA]</scope>
    <source>
        <strain evidence="3 4">BT507</strain>
    </source>
</reference>
<dbReference type="GO" id="GO:0016301">
    <property type="term" value="F:kinase activity"/>
    <property type="evidence" value="ECO:0007669"/>
    <property type="project" value="UniProtKB-KW"/>
</dbReference>
<sequence length="380" mass="42718">MSFSLSATEAVHHRPRPWLPVWLPLRPWPHVVWLALLLFTDFQLWYGQMGIYYHETETGWHFFLKALWVDAVDCALFYFHWMVLSRLLPARRLVLYAGAVVGGVLLFAALRIGISVFYAEGVQQGRWTLTLAQHVRMLSNYHVVLGLLLIFLSGSLRLAVDYVQERDNRRELQAQHLVTELSLLKAQVNPHFLFNTLNNIYALTLQHSPRAPEAVLRLSEIMRYVLYESGSDTVPLARELTHLRGFLDLQRLRLPGNAAAAVQLHTDLAPGAEYVFPIAPMLLLPLVENAFKHGHLLAPAPAISIALQLDAVGALYFVVRNTVADPSPALLESAGGVGLPNLRRRLELLYPQRHELTISTTGQAFCATLAVQLRPTAVIL</sequence>
<feature type="domain" description="Signal transduction histidine kinase internal region" evidence="2">
    <location>
        <begin position="180"/>
        <end position="255"/>
    </location>
</feature>
<accession>A0ABR7MN27</accession>
<evidence type="ECO:0000256" key="1">
    <source>
        <dbReference type="SAM" id="Phobius"/>
    </source>
</evidence>
<dbReference type="InterPro" id="IPR010559">
    <property type="entry name" value="Sig_transdc_His_kin_internal"/>
</dbReference>
<dbReference type="PANTHER" id="PTHR34220:SF7">
    <property type="entry name" value="SENSOR HISTIDINE KINASE YPDA"/>
    <property type="match status" value="1"/>
</dbReference>
<dbReference type="InterPro" id="IPR050640">
    <property type="entry name" value="Bact_2-comp_sensor_kinase"/>
</dbReference>
<feature type="transmembrane region" description="Helical" evidence="1">
    <location>
        <begin position="139"/>
        <end position="160"/>
    </location>
</feature>
<evidence type="ECO:0000313" key="4">
    <source>
        <dbReference type="Proteomes" id="UP000622017"/>
    </source>
</evidence>